<evidence type="ECO:0000256" key="11">
    <source>
        <dbReference type="SAM" id="Phobius"/>
    </source>
</evidence>
<keyword evidence="9 11" id="KW-0472">Membrane</keyword>
<evidence type="ECO:0000256" key="7">
    <source>
        <dbReference type="ARBA" id="ARBA00022786"/>
    </source>
</evidence>
<comment type="catalytic activity">
    <reaction evidence="1">
        <text>S-ubiquitinyl-[E2 ubiquitin-conjugating enzyme]-L-cysteine + [acceptor protein]-L-lysine = [E2 ubiquitin-conjugating enzyme]-L-cysteine + N(6)-ubiquitinyl-[acceptor protein]-L-lysine.</text>
        <dbReference type="EC" id="2.3.2.27"/>
    </reaction>
</comment>
<organism evidence="13 14">
    <name type="scientific">Paramecium sonneborni</name>
    <dbReference type="NCBI Taxonomy" id="65129"/>
    <lineage>
        <taxon>Eukaryota</taxon>
        <taxon>Sar</taxon>
        <taxon>Alveolata</taxon>
        <taxon>Ciliophora</taxon>
        <taxon>Intramacronucleata</taxon>
        <taxon>Oligohymenophorea</taxon>
        <taxon>Peniculida</taxon>
        <taxon>Parameciidae</taxon>
        <taxon>Paramecium</taxon>
    </lineage>
</organism>
<dbReference type="Pfam" id="PF11145">
    <property type="entry name" value="DUF2921"/>
    <property type="match status" value="1"/>
</dbReference>
<keyword evidence="10" id="KW-0862">Zinc</keyword>
<dbReference type="GO" id="GO:0061630">
    <property type="term" value="F:ubiquitin protein ligase activity"/>
    <property type="evidence" value="ECO:0007669"/>
    <property type="project" value="UniProtKB-EC"/>
</dbReference>
<comment type="pathway">
    <text evidence="3">Protein modification; protein ubiquitination.</text>
</comment>
<evidence type="ECO:0000256" key="8">
    <source>
        <dbReference type="ARBA" id="ARBA00022989"/>
    </source>
</evidence>
<dbReference type="EMBL" id="CAJJDN010000138">
    <property type="protein sequence ID" value="CAD8122483.1"/>
    <property type="molecule type" value="Genomic_DNA"/>
</dbReference>
<dbReference type="GO" id="GO:0008270">
    <property type="term" value="F:zinc ion binding"/>
    <property type="evidence" value="ECO:0007669"/>
    <property type="project" value="UniProtKB-KW"/>
</dbReference>
<evidence type="ECO:0000256" key="4">
    <source>
        <dbReference type="ARBA" id="ARBA00012483"/>
    </source>
</evidence>
<evidence type="ECO:0000256" key="5">
    <source>
        <dbReference type="ARBA" id="ARBA00022679"/>
    </source>
</evidence>
<dbReference type="Pfam" id="PF13639">
    <property type="entry name" value="zf-RING_2"/>
    <property type="match status" value="1"/>
</dbReference>
<dbReference type="AlphaFoldDB" id="A0A8S1R549"/>
<feature type="transmembrane region" description="Helical" evidence="11">
    <location>
        <begin position="252"/>
        <end position="271"/>
    </location>
</feature>
<name>A0A8S1R549_9CILI</name>
<evidence type="ECO:0000313" key="14">
    <source>
        <dbReference type="Proteomes" id="UP000692954"/>
    </source>
</evidence>
<comment type="subcellular location">
    <subcellularLocation>
        <location evidence="2">Endomembrane system</location>
        <topology evidence="2">Multi-pass membrane protein</topology>
    </subcellularLocation>
</comment>
<dbReference type="InterPro" id="IPR001841">
    <property type="entry name" value="Znf_RING"/>
</dbReference>
<evidence type="ECO:0000313" key="13">
    <source>
        <dbReference type="EMBL" id="CAD8122483.1"/>
    </source>
</evidence>
<comment type="caution">
    <text evidence="13">The sequence shown here is derived from an EMBL/GenBank/DDBJ whole genome shotgun (WGS) entry which is preliminary data.</text>
</comment>
<feature type="domain" description="RING-type" evidence="12">
    <location>
        <begin position="387"/>
        <end position="448"/>
    </location>
</feature>
<feature type="transmembrane region" description="Helical" evidence="11">
    <location>
        <begin position="220"/>
        <end position="240"/>
    </location>
</feature>
<dbReference type="PROSITE" id="PS50089">
    <property type="entry name" value="ZF_RING_2"/>
    <property type="match status" value="1"/>
</dbReference>
<dbReference type="GO" id="GO:0012505">
    <property type="term" value="C:endomembrane system"/>
    <property type="evidence" value="ECO:0007669"/>
    <property type="project" value="UniProtKB-SubCell"/>
</dbReference>
<sequence>MNQNNLDQLNTLLKSFDGKKNFFQNCTFFANQFKIRAEINLYFGTAEQFQLCTFVLDSSSLSNFFSPNKFYFENVTGFYQIYNKDKKYGVEIFATQVEINFYNEVGDIDHQNLFIMNIKVNFTREKYDQPFGIEINEIKEQILNQSIVIYSVLDNKAFTYSLIVSLITIIQIIGSLILNNIFKDQISIARQFSSITFELLLAQDIVLGTIHYYFSQQNIWFLFPLIFELIQSFLLSILIIKIIVEEYYPLKIYFFSKLFLPIAIITILLILCFYLSYEVFIIALNLFLLPQIYHLVSNVEESQFCYSFVLFILSNRIIIPIYLCCCPFNFLSFQASNFTSIIVLLIFCTQVIIYTLQCQYGTKFFIPLKYQSKNHNYFVIKNSTEECSICFQSLKQRQYYIVQSQNPKLNYMLFRNINMQMKTPCKHYFHSVCLIIWMTIQMSCPLCRSRLPSIL</sequence>
<evidence type="ECO:0000256" key="1">
    <source>
        <dbReference type="ARBA" id="ARBA00000900"/>
    </source>
</evidence>
<keyword evidence="14" id="KW-1185">Reference proteome</keyword>
<feature type="transmembrane region" description="Helical" evidence="11">
    <location>
        <begin position="157"/>
        <end position="182"/>
    </location>
</feature>
<evidence type="ECO:0000256" key="2">
    <source>
        <dbReference type="ARBA" id="ARBA00004127"/>
    </source>
</evidence>
<keyword evidence="6 11" id="KW-0812">Transmembrane</keyword>
<feature type="transmembrane region" description="Helical" evidence="11">
    <location>
        <begin position="308"/>
        <end position="331"/>
    </location>
</feature>
<keyword evidence="7" id="KW-0833">Ubl conjugation pathway</keyword>
<accession>A0A8S1R549</accession>
<evidence type="ECO:0000259" key="12">
    <source>
        <dbReference type="PROSITE" id="PS50089"/>
    </source>
</evidence>
<feature type="transmembrane region" description="Helical" evidence="11">
    <location>
        <begin position="194"/>
        <end position="214"/>
    </location>
</feature>
<gene>
    <name evidence="13" type="ORF">PSON_ATCC_30995.1.T1380157</name>
</gene>
<dbReference type="Proteomes" id="UP000692954">
    <property type="component" value="Unassembled WGS sequence"/>
</dbReference>
<feature type="transmembrane region" description="Helical" evidence="11">
    <location>
        <begin position="337"/>
        <end position="356"/>
    </location>
</feature>
<dbReference type="InterPro" id="IPR021319">
    <property type="entry name" value="DUF2921"/>
</dbReference>
<keyword evidence="10" id="KW-0479">Metal-binding</keyword>
<dbReference type="SMART" id="SM00184">
    <property type="entry name" value="RING"/>
    <property type="match status" value="1"/>
</dbReference>
<dbReference type="OrthoDB" id="21204at2759"/>
<keyword evidence="5" id="KW-0808">Transferase</keyword>
<keyword evidence="8 11" id="KW-1133">Transmembrane helix</keyword>
<evidence type="ECO:0000256" key="9">
    <source>
        <dbReference type="ARBA" id="ARBA00023136"/>
    </source>
</evidence>
<evidence type="ECO:0000256" key="3">
    <source>
        <dbReference type="ARBA" id="ARBA00004906"/>
    </source>
</evidence>
<evidence type="ECO:0000256" key="10">
    <source>
        <dbReference type="PROSITE-ProRule" id="PRU00175"/>
    </source>
</evidence>
<evidence type="ECO:0000256" key="6">
    <source>
        <dbReference type="ARBA" id="ARBA00022692"/>
    </source>
</evidence>
<proteinExistence type="predicted"/>
<feature type="transmembrane region" description="Helical" evidence="11">
    <location>
        <begin position="277"/>
        <end position="296"/>
    </location>
</feature>
<reference evidence="13" key="1">
    <citation type="submission" date="2021-01" db="EMBL/GenBank/DDBJ databases">
        <authorList>
            <consortium name="Genoscope - CEA"/>
            <person name="William W."/>
        </authorList>
    </citation>
    <scope>NUCLEOTIDE SEQUENCE</scope>
</reference>
<dbReference type="EC" id="2.3.2.27" evidence="4"/>
<keyword evidence="10" id="KW-0863">Zinc-finger</keyword>
<protein>
    <recommendedName>
        <fullName evidence="4">RING-type E3 ubiquitin transferase</fullName>
        <ecNumber evidence="4">2.3.2.27</ecNumber>
    </recommendedName>
</protein>